<dbReference type="OrthoDB" id="516779at2"/>
<dbReference type="SUPFAM" id="SSF54909">
    <property type="entry name" value="Dimeric alpha+beta barrel"/>
    <property type="match status" value="1"/>
</dbReference>
<keyword evidence="3" id="KW-1185">Reference proteome</keyword>
<evidence type="ECO:0000313" key="3">
    <source>
        <dbReference type="Proteomes" id="UP000198866"/>
    </source>
</evidence>
<dbReference type="STRING" id="667676.SAMN05192539_100925"/>
<protein>
    <submittedName>
        <fullName evidence="2">Uncharacterized conserved protein, DUF1330 family</fullName>
    </submittedName>
</protein>
<reference evidence="3" key="1">
    <citation type="submission" date="2016-10" db="EMBL/GenBank/DDBJ databases">
        <authorList>
            <person name="Varghese N."/>
            <person name="Submissions S."/>
        </authorList>
    </citation>
    <scope>NUCLEOTIDE SEQUENCE [LARGE SCALE GENOMIC DNA]</scope>
    <source>
        <strain evidence="3">LMG 26031</strain>
    </source>
</reference>
<evidence type="ECO:0000259" key="1">
    <source>
        <dbReference type="Pfam" id="PF07045"/>
    </source>
</evidence>
<proteinExistence type="predicted"/>
<dbReference type="EMBL" id="FNYE01000009">
    <property type="protein sequence ID" value="SEJ30645.1"/>
    <property type="molecule type" value="Genomic_DNA"/>
</dbReference>
<accession>A0A1H6Y1G4</accession>
<evidence type="ECO:0000313" key="2">
    <source>
        <dbReference type="EMBL" id="SEJ30645.1"/>
    </source>
</evidence>
<gene>
    <name evidence="2" type="ORF">SAMN05192539_100925</name>
</gene>
<sequence>MKGYWLILGEDVKDPDAQKRYGELWAPIAAKYDAKVRVPDTDAVLKEARTTKRVVVVEFPSYEQAKACYADAAYQEAAKFALQASKRELLVLQGELS</sequence>
<dbReference type="RefSeq" id="WP_090865809.1">
    <property type="nucleotide sequence ID" value="NZ_FNYE01000009.1"/>
</dbReference>
<dbReference type="Gene3D" id="3.30.70.100">
    <property type="match status" value="1"/>
</dbReference>
<dbReference type="PANTHER" id="PTHR41521:SF4">
    <property type="entry name" value="BLR0684 PROTEIN"/>
    <property type="match status" value="1"/>
</dbReference>
<feature type="domain" description="DUF1330" evidence="1">
    <location>
        <begin position="2"/>
        <end position="94"/>
    </location>
</feature>
<dbReference type="AlphaFoldDB" id="A0A1H6Y1G4"/>
<name>A0A1H6Y1G4_9BURK</name>
<dbReference type="Proteomes" id="UP000198866">
    <property type="component" value="Unassembled WGS sequence"/>
</dbReference>
<dbReference type="InterPro" id="IPR011008">
    <property type="entry name" value="Dimeric_a/b-barrel"/>
</dbReference>
<organism evidence="2 3">
    <name type="scientific">Paraburkholderia diazotrophica</name>
    <dbReference type="NCBI Taxonomy" id="667676"/>
    <lineage>
        <taxon>Bacteria</taxon>
        <taxon>Pseudomonadati</taxon>
        <taxon>Pseudomonadota</taxon>
        <taxon>Betaproteobacteria</taxon>
        <taxon>Burkholderiales</taxon>
        <taxon>Burkholderiaceae</taxon>
        <taxon>Paraburkholderia</taxon>
    </lineage>
</organism>
<dbReference type="InterPro" id="IPR010753">
    <property type="entry name" value="DUF1330"/>
</dbReference>
<dbReference type="Pfam" id="PF07045">
    <property type="entry name" value="DUF1330"/>
    <property type="match status" value="1"/>
</dbReference>
<dbReference type="PANTHER" id="PTHR41521">
    <property type="match status" value="1"/>
</dbReference>